<gene>
    <name evidence="1" type="ORF">HYPSUDRAFT_59566</name>
</gene>
<evidence type="ECO:0000313" key="1">
    <source>
        <dbReference type="EMBL" id="KJA14065.1"/>
    </source>
</evidence>
<protein>
    <submittedName>
        <fullName evidence="1">Uncharacterized protein</fullName>
    </submittedName>
</protein>
<sequence>MNIAFTPLETLGLLAFLRDHVSILPHCLEDVPSKLAASLEANAEMLSLADFGLSSPINNNPGNTLNHDESQLFPEETPTENLVPQFLNIDESQLNSEMTTPDRSHQMKIDHKMLGRNKDLIMALF</sequence>
<accession>A0A0D2P047</accession>
<keyword evidence="2" id="KW-1185">Reference proteome</keyword>
<name>A0A0D2P047_HYPSF</name>
<reference evidence="2" key="1">
    <citation type="submission" date="2014-04" db="EMBL/GenBank/DDBJ databases">
        <title>Evolutionary Origins and Diversification of the Mycorrhizal Mutualists.</title>
        <authorList>
            <consortium name="DOE Joint Genome Institute"/>
            <consortium name="Mycorrhizal Genomics Consortium"/>
            <person name="Kohler A."/>
            <person name="Kuo A."/>
            <person name="Nagy L.G."/>
            <person name="Floudas D."/>
            <person name="Copeland A."/>
            <person name="Barry K.W."/>
            <person name="Cichocki N."/>
            <person name="Veneault-Fourrey C."/>
            <person name="LaButti K."/>
            <person name="Lindquist E.A."/>
            <person name="Lipzen A."/>
            <person name="Lundell T."/>
            <person name="Morin E."/>
            <person name="Murat C."/>
            <person name="Riley R."/>
            <person name="Ohm R."/>
            <person name="Sun H."/>
            <person name="Tunlid A."/>
            <person name="Henrissat B."/>
            <person name="Grigoriev I.V."/>
            <person name="Hibbett D.S."/>
            <person name="Martin F."/>
        </authorList>
    </citation>
    <scope>NUCLEOTIDE SEQUENCE [LARGE SCALE GENOMIC DNA]</scope>
    <source>
        <strain evidence="2">FD-334 SS-4</strain>
    </source>
</reference>
<dbReference type="Proteomes" id="UP000054270">
    <property type="component" value="Unassembled WGS sequence"/>
</dbReference>
<dbReference type="EMBL" id="KN817696">
    <property type="protein sequence ID" value="KJA14065.1"/>
    <property type="molecule type" value="Genomic_DNA"/>
</dbReference>
<organism evidence="1 2">
    <name type="scientific">Hypholoma sublateritium (strain FD-334 SS-4)</name>
    <dbReference type="NCBI Taxonomy" id="945553"/>
    <lineage>
        <taxon>Eukaryota</taxon>
        <taxon>Fungi</taxon>
        <taxon>Dikarya</taxon>
        <taxon>Basidiomycota</taxon>
        <taxon>Agaricomycotina</taxon>
        <taxon>Agaricomycetes</taxon>
        <taxon>Agaricomycetidae</taxon>
        <taxon>Agaricales</taxon>
        <taxon>Agaricineae</taxon>
        <taxon>Strophariaceae</taxon>
        <taxon>Hypholoma</taxon>
    </lineage>
</organism>
<evidence type="ECO:0000313" key="2">
    <source>
        <dbReference type="Proteomes" id="UP000054270"/>
    </source>
</evidence>
<proteinExistence type="predicted"/>
<dbReference type="AlphaFoldDB" id="A0A0D2P047"/>